<dbReference type="Proteomes" id="UP000318199">
    <property type="component" value="Unassembled WGS sequence"/>
</dbReference>
<comment type="caution">
    <text evidence="3">The sequence shown here is derived from an EMBL/GenBank/DDBJ whole genome shotgun (WGS) entry which is preliminary data.</text>
</comment>
<keyword evidence="4" id="KW-1185">Reference proteome</keyword>
<evidence type="ECO:0000256" key="1">
    <source>
        <dbReference type="ARBA" id="ARBA00009199"/>
    </source>
</evidence>
<feature type="domain" description="Amidase" evidence="2">
    <location>
        <begin position="25"/>
        <end position="432"/>
    </location>
</feature>
<evidence type="ECO:0000313" key="4">
    <source>
        <dbReference type="Proteomes" id="UP000318199"/>
    </source>
</evidence>
<accession>A0A562ZRG0</accession>
<name>A0A562ZRG0_9BURK</name>
<organism evidence="3 4">
    <name type="scientific">Caenimonas sedimenti</name>
    <dbReference type="NCBI Taxonomy" id="2596921"/>
    <lineage>
        <taxon>Bacteria</taxon>
        <taxon>Pseudomonadati</taxon>
        <taxon>Pseudomonadota</taxon>
        <taxon>Betaproteobacteria</taxon>
        <taxon>Burkholderiales</taxon>
        <taxon>Comamonadaceae</taxon>
        <taxon>Caenimonas</taxon>
    </lineage>
</organism>
<dbReference type="InterPro" id="IPR000120">
    <property type="entry name" value="Amidase"/>
</dbReference>
<evidence type="ECO:0000313" key="3">
    <source>
        <dbReference type="EMBL" id="TWO70941.1"/>
    </source>
</evidence>
<comment type="similarity">
    <text evidence="1">Belongs to the amidase family.</text>
</comment>
<dbReference type="SUPFAM" id="SSF75304">
    <property type="entry name" value="Amidase signature (AS) enzymes"/>
    <property type="match status" value="1"/>
</dbReference>
<proteinExistence type="inferred from homology"/>
<dbReference type="Pfam" id="PF01425">
    <property type="entry name" value="Amidase"/>
    <property type="match status" value="1"/>
</dbReference>
<dbReference type="EMBL" id="VOBQ01000010">
    <property type="protein sequence ID" value="TWO70941.1"/>
    <property type="molecule type" value="Genomic_DNA"/>
</dbReference>
<dbReference type="GO" id="GO:0003824">
    <property type="term" value="F:catalytic activity"/>
    <property type="evidence" value="ECO:0007669"/>
    <property type="project" value="InterPro"/>
</dbReference>
<dbReference type="PANTHER" id="PTHR11895">
    <property type="entry name" value="TRANSAMIDASE"/>
    <property type="match status" value="1"/>
</dbReference>
<sequence>MWQLAAEELQRAYRSGQLTPLTAAHACLQRLDAVNPRINAVVARRDEAFLREAAASARRHAAGRPLSPLDGVPFTAKDNLPTHDLPTTWGTPALHDFRPEHDETAVARLRAAGALLLGKTNVPEFTLEGTTSNALFGTTRNPWDLRLTPGGSSGGAVAAVAAGIAPLALGTDGGGSTRRPAAHTGLVGFKPSIGVIARAHGLPPLLLDFEVVGLIARTVADTAMLLNVLRAAPGTDARDARRLRILHVGRMGSLPIAPEIADAVHAATRLLAGAGHVVESGPLPLDLSGFDRAWPQVAQLGLARLFEARPAWGAGASAKYREMAAQGAALPAARPAEIDSHVQALRREAALLFERIDVIVTPATAALPWPVEDAYPARIGGEPAGPRDHAAFTWWANAAGLPAIALPCRPSRAGLPIGLQLVGAAGSDDLLLALAAQLEQLQPWSGRWPDIA</sequence>
<reference evidence="3 4" key="1">
    <citation type="submission" date="2019-07" db="EMBL/GenBank/DDBJ databases">
        <title>Caenimonas sedimenti sp. nov., isolated from activated sludge.</title>
        <authorList>
            <person name="Xu J."/>
        </authorList>
    </citation>
    <scope>NUCLEOTIDE SEQUENCE [LARGE SCALE GENOMIC DNA]</scope>
    <source>
        <strain evidence="3 4">HX-9-20</strain>
    </source>
</reference>
<dbReference type="PANTHER" id="PTHR11895:SF7">
    <property type="entry name" value="GLUTAMYL-TRNA(GLN) AMIDOTRANSFERASE SUBUNIT A, MITOCHONDRIAL"/>
    <property type="match status" value="1"/>
</dbReference>
<dbReference type="OrthoDB" id="8576090at2"/>
<dbReference type="AlphaFoldDB" id="A0A562ZRG0"/>
<dbReference type="InterPro" id="IPR023631">
    <property type="entry name" value="Amidase_dom"/>
</dbReference>
<dbReference type="InterPro" id="IPR036928">
    <property type="entry name" value="AS_sf"/>
</dbReference>
<evidence type="ECO:0000259" key="2">
    <source>
        <dbReference type="Pfam" id="PF01425"/>
    </source>
</evidence>
<dbReference type="Gene3D" id="3.90.1300.10">
    <property type="entry name" value="Amidase signature (AS) domain"/>
    <property type="match status" value="1"/>
</dbReference>
<protein>
    <submittedName>
        <fullName evidence="3">Amidase</fullName>
    </submittedName>
</protein>
<gene>
    <name evidence="3" type="ORF">FN976_13085</name>
</gene>